<comment type="caution">
    <text evidence="1">The sequence shown here is derived from an EMBL/GenBank/DDBJ whole genome shotgun (WGS) entry which is preliminary data.</text>
</comment>
<gene>
    <name evidence="1" type="ORF">HY730_04400</name>
</gene>
<dbReference type="Pfam" id="PF02597">
    <property type="entry name" value="ThiS"/>
    <property type="match status" value="1"/>
</dbReference>
<evidence type="ECO:0000313" key="2">
    <source>
        <dbReference type="Proteomes" id="UP000772181"/>
    </source>
</evidence>
<accession>A0A933LPY2</accession>
<dbReference type="Proteomes" id="UP000772181">
    <property type="component" value="Unassembled WGS sequence"/>
</dbReference>
<proteinExistence type="predicted"/>
<dbReference type="Gene3D" id="3.10.20.30">
    <property type="match status" value="1"/>
</dbReference>
<name>A0A933LPY2_UNCTE</name>
<dbReference type="SUPFAM" id="SSF54285">
    <property type="entry name" value="MoaD/ThiS"/>
    <property type="match status" value="1"/>
</dbReference>
<reference evidence="1" key="1">
    <citation type="submission" date="2020-07" db="EMBL/GenBank/DDBJ databases">
        <title>Huge and variable diversity of episymbiotic CPR bacteria and DPANN archaea in groundwater ecosystems.</title>
        <authorList>
            <person name="He C.Y."/>
            <person name="Keren R."/>
            <person name="Whittaker M."/>
            <person name="Farag I.F."/>
            <person name="Doudna J."/>
            <person name="Cate J.H.D."/>
            <person name="Banfield J.F."/>
        </authorList>
    </citation>
    <scope>NUCLEOTIDE SEQUENCE</scope>
    <source>
        <strain evidence="1">NC_groundwater_1482_Ag_S-0.65um_47_24</strain>
    </source>
</reference>
<dbReference type="AlphaFoldDB" id="A0A933LPY2"/>
<evidence type="ECO:0000313" key="1">
    <source>
        <dbReference type="EMBL" id="MBI4595603.1"/>
    </source>
</evidence>
<dbReference type="InterPro" id="IPR012675">
    <property type="entry name" value="Beta-grasp_dom_sf"/>
</dbReference>
<protein>
    <submittedName>
        <fullName evidence="1">MoaD/ThiS family protein</fullName>
    </submittedName>
</protein>
<dbReference type="InterPro" id="IPR016155">
    <property type="entry name" value="Mopterin_synth/thiamin_S_b"/>
</dbReference>
<dbReference type="InterPro" id="IPR003749">
    <property type="entry name" value="ThiS/MoaD-like"/>
</dbReference>
<sequence length="81" mass="9299">MLVTVNFFSFFRYLTGRDQLSVDLTESATLVELMNSLNRRFDSPAFSEQWTIMVVNHKDVPPETILREGDDVLLFPMLEGG</sequence>
<organism evidence="1 2">
    <name type="scientific">Tectimicrobiota bacterium</name>
    <dbReference type="NCBI Taxonomy" id="2528274"/>
    <lineage>
        <taxon>Bacteria</taxon>
        <taxon>Pseudomonadati</taxon>
        <taxon>Nitrospinota/Tectimicrobiota group</taxon>
        <taxon>Candidatus Tectimicrobiota</taxon>
    </lineage>
</organism>
<dbReference type="EMBL" id="JACQWF010000201">
    <property type="protein sequence ID" value="MBI4595603.1"/>
    <property type="molecule type" value="Genomic_DNA"/>
</dbReference>